<accession>A0A8B8AJU3</accession>
<comment type="similarity">
    <text evidence="1">Belongs to the heat shock protein 70 family.</text>
</comment>
<dbReference type="GO" id="GO:0140662">
    <property type="term" value="F:ATP-dependent protein folding chaperone"/>
    <property type="evidence" value="ECO:0007669"/>
    <property type="project" value="InterPro"/>
</dbReference>
<evidence type="ECO:0000256" key="3">
    <source>
        <dbReference type="ARBA" id="ARBA00022840"/>
    </source>
</evidence>
<dbReference type="CDD" id="cd10229">
    <property type="entry name" value="ASKHA_NBD_HSP70_HSPA12"/>
    <property type="match status" value="1"/>
</dbReference>
<keyword evidence="4" id="KW-1185">Reference proteome</keyword>
<name>A0A8B8AJU3_CRAVI</name>
<dbReference type="RefSeq" id="XP_022291444.1">
    <property type="nucleotide sequence ID" value="XM_022435736.1"/>
</dbReference>
<evidence type="ECO:0000313" key="4">
    <source>
        <dbReference type="Proteomes" id="UP000694844"/>
    </source>
</evidence>
<evidence type="ECO:0000256" key="1">
    <source>
        <dbReference type="ARBA" id="ARBA00007381"/>
    </source>
</evidence>
<protein>
    <submittedName>
        <fullName evidence="5 6">Heat shock 70 kDa protein 12A-like</fullName>
    </submittedName>
</protein>
<dbReference type="GO" id="GO:0005524">
    <property type="term" value="F:ATP binding"/>
    <property type="evidence" value="ECO:0007669"/>
    <property type="project" value="UniProtKB-KW"/>
</dbReference>
<gene>
    <name evidence="5 6" type="primary">LOC111102837</name>
</gene>
<dbReference type="KEGG" id="cvn:111102837"/>
<dbReference type="InterPro" id="IPR013126">
    <property type="entry name" value="Hsp_70_fam"/>
</dbReference>
<dbReference type="Pfam" id="PF00012">
    <property type="entry name" value="HSP70"/>
    <property type="match status" value="1"/>
</dbReference>
<keyword evidence="3" id="KW-0067">ATP-binding</keyword>
<evidence type="ECO:0000256" key="2">
    <source>
        <dbReference type="ARBA" id="ARBA00022741"/>
    </source>
</evidence>
<dbReference type="PANTHER" id="PTHR14187">
    <property type="entry name" value="ALPHA KINASE/ELONGATION FACTOR 2 KINASE"/>
    <property type="match status" value="1"/>
</dbReference>
<dbReference type="PANTHER" id="PTHR14187:SF5">
    <property type="entry name" value="HEAT SHOCK 70 KDA PROTEIN 12A"/>
    <property type="match status" value="1"/>
</dbReference>
<reference evidence="5 6" key="1">
    <citation type="submission" date="2025-04" db="UniProtKB">
        <authorList>
            <consortium name="RefSeq"/>
        </authorList>
    </citation>
    <scope>IDENTIFICATION</scope>
    <source>
        <tissue evidence="5 6">Whole sample</tissue>
    </source>
</reference>
<proteinExistence type="inferred from homology"/>
<dbReference type="GeneID" id="111102837"/>
<dbReference type="InterPro" id="IPR043129">
    <property type="entry name" value="ATPase_NBD"/>
</dbReference>
<dbReference type="RefSeq" id="XP_022291445.1">
    <property type="nucleotide sequence ID" value="XM_022435737.1"/>
</dbReference>
<dbReference type="AlphaFoldDB" id="A0A8B8AJU3"/>
<keyword evidence="2" id="KW-0547">Nucleotide-binding</keyword>
<evidence type="ECO:0000313" key="5">
    <source>
        <dbReference type="RefSeq" id="XP_022291444.1"/>
    </source>
</evidence>
<organism evidence="4 6">
    <name type="scientific">Crassostrea virginica</name>
    <name type="common">Eastern oyster</name>
    <dbReference type="NCBI Taxonomy" id="6565"/>
    <lineage>
        <taxon>Eukaryota</taxon>
        <taxon>Metazoa</taxon>
        <taxon>Spiralia</taxon>
        <taxon>Lophotrochozoa</taxon>
        <taxon>Mollusca</taxon>
        <taxon>Bivalvia</taxon>
        <taxon>Autobranchia</taxon>
        <taxon>Pteriomorphia</taxon>
        <taxon>Ostreida</taxon>
        <taxon>Ostreoidea</taxon>
        <taxon>Ostreidae</taxon>
        <taxon>Crassostrea</taxon>
    </lineage>
</organism>
<evidence type="ECO:0000313" key="6">
    <source>
        <dbReference type="RefSeq" id="XP_022291445.1"/>
    </source>
</evidence>
<dbReference type="OrthoDB" id="6133307at2759"/>
<dbReference type="SUPFAM" id="SSF53067">
    <property type="entry name" value="Actin-like ATPase domain"/>
    <property type="match status" value="2"/>
</dbReference>
<sequence>MKMATSSDFYSLVCAIDFGTTFSGYAYSPKVEYQYDPLNITVPKWEDAPPSILIAYKTPTTLLLDKDENFVAFGYEAEYTYAELAEEEKNEDYFYIRRFKMFLYDTLRKQQRLTKDTTIKDITGKKEVQAIDVFKHAIKYFRNQMLETIDKKGLGVQEANIRWVLTVPAIWTDTAKQFMIAAAERAGISKSKLTIALEPEAASIYCNSLPLSKFEDGSGLGGFEVGQKYLVLDAGGGTVDITVHEVMHDKTLKELEKASGGDWGGNYVDNKFKDFMTSVVTSEVMEGFHLRHTGDYIELFQDFENIKRKTDTQQSRVTMRMPGSLRELYEKIRNKPLKKAIEESKNSESIKWEGDKLRFTIAFYEDFFSSACAGIIRHVHDLLDKPKVKGTNTILMVGGFSESPILQARIKQEFRDCKVIIPNDPSLAVLKGAVNFGHNPCVISERIAKYWYGIASFQKFNPKVHSSEKKKGDLCCDIFDICVRRGAIFKLRNSQIKGPYETNRDDQKEMDFEIYVSDSDKPPKYVTDEESYYLGTLRVELPKTEKGKKHAVFLRFIFGGTELHVRATNNANEEVTIAMFDFLDKHSDKRKRAH</sequence>
<dbReference type="Proteomes" id="UP000694844">
    <property type="component" value="Chromosome 7"/>
</dbReference>
<dbReference type="Gene3D" id="3.30.420.40">
    <property type="match status" value="2"/>
</dbReference>